<evidence type="ECO:0000256" key="3">
    <source>
        <dbReference type="SAM" id="MobiDB-lite"/>
    </source>
</evidence>
<dbReference type="PANTHER" id="PTHR47447:SF17">
    <property type="entry name" value="OS12G0638900 PROTEIN"/>
    <property type="match status" value="1"/>
</dbReference>
<evidence type="ECO:0000313" key="5">
    <source>
        <dbReference type="Proteomes" id="UP001642484"/>
    </source>
</evidence>
<feature type="region of interest" description="Disordered" evidence="3">
    <location>
        <begin position="648"/>
        <end position="680"/>
    </location>
</feature>
<dbReference type="Pfam" id="PF01535">
    <property type="entry name" value="PPR"/>
    <property type="match status" value="4"/>
</dbReference>
<dbReference type="PANTHER" id="PTHR47447">
    <property type="entry name" value="OS03G0856100 PROTEIN"/>
    <property type="match status" value="1"/>
</dbReference>
<feature type="repeat" description="PPR" evidence="2">
    <location>
        <begin position="149"/>
        <end position="183"/>
    </location>
</feature>
<feature type="repeat" description="PPR" evidence="2">
    <location>
        <begin position="216"/>
        <end position="250"/>
    </location>
</feature>
<dbReference type="Gene3D" id="1.25.40.10">
    <property type="entry name" value="Tetratricopeptide repeat domain"/>
    <property type="match status" value="5"/>
</dbReference>
<evidence type="ECO:0008006" key="6">
    <source>
        <dbReference type="Google" id="ProtNLM"/>
    </source>
</evidence>
<keyword evidence="5" id="KW-1185">Reference proteome</keyword>
<dbReference type="Pfam" id="PF13041">
    <property type="entry name" value="PPR_2"/>
    <property type="match status" value="2"/>
</dbReference>
<comment type="caution">
    <text evidence="4">The sequence shown here is derived from an EMBL/GenBank/DDBJ whole genome shotgun (WGS) entry which is preliminary data.</text>
</comment>
<dbReference type="InterPro" id="IPR002885">
    <property type="entry name" value="PPR_rpt"/>
</dbReference>
<feature type="region of interest" description="Disordered" evidence="3">
    <location>
        <begin position="693"/>
        <end position="723"/>
    </location>
</feature>
<dbReference type="PROSITE" id="PS51375">
    <property type="entry name" value="PPR"/>
    <property type="match status" value="4"/>
</dbReference>
<name>A0ABP0RUJ1_9DINO</name>
<gene>
    <name evidence="4" type="ORF">CCMP2556_LOCUS48391</name>
</gene>
<dbReference type="InterPro" id="IPR011990">
    <property type="entry name" value="TPR-like_helical_dom_sf"/>
</dbReference>
<feature type="repeat" description="PPR" evidence="2">
    <location>
        <begin position="76"/>
        <end position="110"/>
    </location>
</feature>
<feature type="repeat" description="PPR" evidence="2">
    <location>
        <begin position="463"/>
        <end position="497"/>
    </location>
</feature>
<sequence>MLASLAGKLAKLARAQRWPEALEVWQELKRVETAERLAWARSALITACGNAQCWQMSLELLTQESKEGGAEGGLLDEGCCSAAITACGKGGQWDHALRLFASMSKGKLSPNAVSYNAAISACSRCTQWPWALELFERAHRGSSARSLADAFTFNATMASCGKGQQWKQSLHLFTEMQRTKHRPDKVTYGALVGACEKASEWRKALAFFSQMGADRDAISCATLISACERGRKWEEAMAFLEIMKCDSLQPSAILHGVVIGSCIKSGKLEEGLGLYQSMLEEMVPHEITTSSLVVALSSSWRWEEALQLAKTSALQLGVRLRTSAALISSVAAAESLSKWQEAVSLIQQYRESARCGKSSPPVLALTAAAACTPPVQSSSFLKEAGKMLKCSSVLVEHNAAITAAERSSHWALALHWLQSLQAGPLQPDAFSVAAGIRACEHAGHWPLALDLLYGLEETRIMPDVVVYSSAITACEKNHEWKMALLVFDHMQHASVSPNAITYSACISACARHSDWREALHLLAAATNVGHFTAIACNAVITACANGHEWQVPLLLLQLVEPTLVTFSSAISACERSTQWQHALQILSDMQIALFGYDLIPVNTCISACVKARQQDAAASLLRKAGPKTAAEHNCHCLFRLTSLAPMRTEPSQPALRRSQGSRGRRKQAATQAPGTPQRKGLLQWIRSTSEFLPPSEQALQAREQWKVKAEQEFEEVSDDREGP</sequence>
<organism evidence="4 5">
    <name type="scientific">Durusdinium trenchii</name>
    <dbReference type="NCBI Taxonomy" id="1381693"/>
    <lineage>
        <taxon>Eukaryota</taxon>
        <taxon>Sar</taxon>
        <taxon>Alveolata</taxon>
        <taxon>Dinophyceae</taxon>
        <taxon>Suessiales</taxon>
        <taxon>Symbiodiniaceae</taxon>
        <taxon>Durusdinium</taxon>
    </lineage>
</organism>
<reference evidence="4 5" key="1">
    <citation type="submission" date="2024-02" db="EMBL/GenBank/DDBJ databases">
        <authorList>
            <person name="Chen Y."/>
            <person name="Shah S."/>
            <person name="Dougan E. K."/>
            <person name="Thang M."/>
            <person name="Chan C."/>
        </authorList>
    </citation>
    <scope>NUCLEOTIDE SEQUENCE [LARGE SCALE GENOMIC DNA]</scope>
</reference>
<dbReference type="NCBIfam" id="TIGR00756">
    <property type="entry name" value="PPR"/>
    <property type="match status" value="4"/>
</dbReference>
<evidence type="ECO:0000256" key="1">
    <source>
        <dbReference type="ARBA" id="ARBA00022737"/>
    </source>
</evidence>
<proteinExistence type="predicted"/>
<dbReference type="Proteomes" id="UP001642484">
    <property type="component" value="Unassembled WGS sequence"/>
</dbReference>
<accession>A0ABP0RUJ1</accession>
<feature type="compositionally biased region" description="Acidic residues" evidence="3">
    <location>
        <begin position="712"/>
        <end position="723"/>
    </location>
</feature>
<dbReference type="EMBL" id="CAXAMN010026428">
    <property type="protein sequence ID" value="CAK9102876.1"/>
    <property type="molecule type" value="Genomic_DNA"/>
</dbReference>
<keyword evidence="1" id="KW-0677">Repeat</keyword>
<evidence type="ECO:0000256" key="2">
    <source>
        <dbReference type="PROSITE-ProRule" id="PRU00708"/>
    </source>
</evidence>
<evidence type="ECO:0000313" key="4">
    <source>
        <dbReference type="EMBL" id="CAK9102876.1"/>
    </source>
</evidence>
<protein>
    <recommendedName>
        <fullName evidence="6">Pentatricopeptide repeat-containing protein, chloroplastic</fullName>
    </recommendedName>
</protein>